<dbReference type="AlphaFoldDB" id="A0A5N4D4U0"/>
<dbReference type="EMBL" id="JWIN03000016">
    <property type="protein sequence ID" value="KAB1266092.1"/>
    <property type="molecule type" value="Genomic_DNA"/>
</dbReference>
<name>A0A5N4D4U0_CAMDR</name>
<sequence>MRWPVLSSPPVPSILIPAAPPPPPPPRLHPGAHRHTCWTALLPHPVKWLRGTPSRWRSRYYGKGRYGHLDFKNSCPVLEEYINSSKIVPRFERFGLGVLESSNPKM</sequence>
<dbReference type="GO" id="GO:0016301">
    <property type="term" value="F:kinase activity"/>
    <property type="evidence" value="ECO:0007669"/>
    <property type="project" value="UniProtKB-KW"/>
</dbReference>
<dbReference type="Proteomes" id="UP000299084">
    <property type="component" value="Unassembled WGS sequence"/>
</dbReference>
<protein>
    <submittedName>
        <fullName evidence="1">Kinase suppressor of Ras 1</fullName>
    </submittedName>
</protein>
<comment type="caution">
    <text evidence="1">The sequence shown here is derived from an EMBL/GenBank/DDBJ whole genome shotgun (WGS) entry which is preliminary data.</text>
</comment>
<evidence type="ECO:0000313" key="1">
    <source>
        <dbReference type="EMBL" id="KAB1266092.1"/>
    </source>
</evidence>
<reference evidence="1 2" key="1">
    <citation type="journal article" date="2019" name="Mol. Ecol. Resour.">
        <title>Improving Illumina assemblies with Hi-C and long reads: an example with the North African dromedary.</title>
        <authorList>
            <person name="Elbers J.P."/>
            <person name="Rogers M.F."/>
            <person name="Perelman P.L."/>
            <person name="Proskuryakova A.A."/>
            <person name="Serdyukova N.A."/>
            <person name="Johnson W.E."/>
            <person name="Horin P."/>
            <person name="Corander J."/>
            <person name="Murphy D."/>
            <person name="Burger P.A."/>
        </authorList>
    </citation>
    <scope>NUCLEOTIDE SEQUENCE [LARGE SCALE GENOMIC DNA]</scope>
    <source>
        <strain evidence="1">Drom800</strain>
        <tissue evidence="1">Blood</tissue>
    </source>
</reference>
<organism evidence="1 2">
    <name type="scientific">Camelus dromedarius</name>
    <name type="common">Dromedary</name>
    <name type="synonym">Arabian camel</name>
    <dbReference type="NCBI Taxonomy" id="9838"/>
    <lineage>
        <taxon>Eukaryota</taxon>
        <taxon>Metazoa</taxon>
        <taxon>Chordata</taxon>
        <taxon>Craniata</taxon>
        <taxon>Vertebrata</taxon>
        <taxon>Euteleostomi</taxon>
        <taxon>Mammalia</taxon>
        <taxon>Eutheria</taxon>
        <taxon>Laurasiatheria</taxon>
        <taxon>Artiodactyla</taxon>
        <taxon>Tylopoda</taxon>
        <taxon>Camelidae</taxon>
        <taxon>Camelus</taxon>
    </lineage>
</organism>
<evidence type="ECO:0000313" key="2">
    <source>
        <dbReference type="Proteomes" id="UP000299084"/>
    </source>
</evidence>
<proteinExistence type="predicted"/>
<accession>A0A5N4D4U0</accession>
<gene>
    <name evidence="1" type="ORF">Cadr_000019350</name>
</gene>
<keyword evidence="1" id="KW-0808">Transferase</keyword>
<keyword evidence="1" id="KW-0418">Kinase</keyword>
<keyword evidence="2" id="KW-1185">Reference proteome</keyword>